<evidence type="ECO:0000256" key="3">
    <source>
        <dbReference type="ARBA" id="ARBA00022630"/>
    </source>
</evidence>
<keyword evidence="4" id="KW-0274">FAD</keyword>
<dbReference type="InterPro" id="IPR036188">
    <property type="entry name" value="FAD/NAD-bd_sf"/>
</dbReference>
<keyword evidence="3" id="KW-0285">Flavoprotein</keyword>
<dbReference type="OMA" id="FKGYFNR"/>
<evidence type="ECO:0000313" key="8">
    <source>
        <dbReference type="Proteomes" id="UP000034112"/>
    </source>
</evidence>
<comment type="cofactor">
    <cofactor evidence="1">
        <name>FAD</name>
        <dbReference type="ChEBI" id="CHEBI:57692"/>
    </cofactor>
</comment>
<evidence type="ECO:0000256" key="1">
    <source>
        <dbReference type="ARBA" id="ARBA00001974"/>
    </source>
</evidence>
<dbReference type="GO" id="GO:0008115">
    <property type="term" value="F:sarcosine oxidase activity"/>
    <property type="evidence" value="ECO:0007669"/>
    <property type="project" value="TreeGrafter"/>
</dbReference>
<name>A0A0F9WYI7_TRIHA</name>
<protein>
    <recommendedName>
        <fullName evidence="6">FAD dependent oxidoreductase domain-containing protein</fullName>
    </recommendedName>
</protein>
<reference evidence="8" key="1">
    <citation type="journal article" date="2015" name="Genome Announc.">
        <title>Draft whole-genome sequence of the biocontrol agent Trichoderma harzianum T6776.</title>
        <authorList>
            <person name="Baroncelli R."/>
            <person name="Piaggeschi G."/>
            <person name="Fiorini L."/>
            <person name="Bertolini E."/>
            <person name="Zapparata A."/>
            <person name="Pe M.E."/>
            <person name="Sarrocco S."/>
            <person name="Vannacci G."/>
        </authorList>
    </citation>
    <scope>NUCLEOTIDE SEQUENCE [LARGE SCALE GENOMIC DNA]</scope>
    <source>
        <strain evidence="8">T6776</strain>
    </source>
</reference>
<gene>
    <name evidence="7" type="ORF">THAR02_10390</name>
</gene>
<sequence length="458" mass="50892">MAAPQAPQAAEWRQLSKHDSVIIVGAGAFGLSTALHLLRDGYTDVTVLERGDEIPSRYSAANDINKIIRAEYEDPFYRDLTLKAIENGWRQPLFAPHYHQTGYIVARSSQAPPKVAETLEKSLQVVESHPLFSNEIFALNSPADFRRSAWQLSGPMLGFKGYLNRMAGYAHSGDVIRAMFLHCARAGVKFITGEQRGNVVEILNDATGTREQRCIGVRTSDGKVHHSVTTILALGAFGASLVPELASFTTARCWSVGHILLNADEADLLRGIPVMNVRDLGFFFEPDPATRLLKLCPLGAGYTNTGADGVSLPPADYLLTEFMPKEDEQKLRLLLRNTLPWLADRPFVDKKLCWFSDTADSDFCIDYIPGWNGSLVVLAGDSGHGFKMTPIVGEWVISLFQDGSQRIPRWRWRSLPNENKVAKGKGWGNKVTWRVGKERELSELLAEKRSTKESHAKL</sequence>
<dbReference type="GO" id="GO:0051698">
    <property type="term" value="F:saccharopine oxidase activity"/>
    <property type="evidence" value="ECO:0007669"/>
    <property type="project" value="TreeGrafter"/>
</dbReference>
<dbReference type="EMBL" id="JOKZ01000553">
    <property type="protein sequence ID" value="KKO97509.1"/>
    <property type="molecule type" value="Genomic_DNA"/>
</dbReference>
<dbReference type="GO" id="GO:0050660">
    <property type="term" value="F:flavin adenine dinucleotide binding"/>
    <property type="evidence" value="ECO:0007669"/>
    <property type="project" value="InterPro"/>
</dbReference>
<dbReference type="Pfam" id="PF01266">
    <property type="entry name" value="DAO"/>
    <property type="match status" value="1"/>
</dbReference>
<dbReference type="InterPro" id="IPR006076">
    <property type="entry name" value="FAD-dep_OxRdtase"/>
</dbReference>
<dbReference type="Gene3D" id="3.50.50.60">
    <property type="entry name" value="FAD/NAD(P)-binding domain"/>
    <property type="match status" value="1"/>
</dbReference>
<evidence type="ECO:0000313" key="7">
    <source>
        <dbReference type="EMBL" id="KKO97509.1"/>
    </source>
</evidence>
<dbReference type="Gene3D" id="3.30.9.10">
    <property type="entry name" value="D-Amino Acid Oxidase, subunit A, domain 2"/>
    <property type="match status" value="1"/>
</dbReference>
<evidence type="ECO:0000256" key="4">
    <source>
        <dbReference type="ARBA" id="ARBA00022827"/>
    </source>
</evidence>
<evidence type="ECO:0000256" key="5">
    <source>
        <dbReference type="ARBA" id="ARBA00023002"/>
    </source>
</evidence>
<dbReference type="Proteomes" id="UP000034112">
    <property type="component" value="Unassembled WGS sequence"/>
</dbReference>
<dbReference type="AlphaFoldDB" id="A0A0F9WYI7"/>
<evidence type="ECO:0000259" key="6">
    <source>
        <dbReference type="Pfam" id="PF01266"/>
    </source>
</evidence>
<evidence type="ECO:0000256" key="2">
    <source>
        <dbReference type="ARBA" id="ARBA00010989"/>
    </source>
</evidence>
<keyword evidence="5" id="KW-0560">Oxidoreductase</keyword>
<dbReference type="InterPro" id="IPR045170">
    <property type="entry name" value="MTOX"/>
</dbReference>
<dbReference type="OrthoDB" id="2219495at2759"/>
<dbReference type="PRINTS" id="PR00420">
    <property type="entry name" value="RNGMNOXGNASE"/>
</dbReference>
<dbReference type="SUPFAM" id="SSF51905">
    <property type="entry name" value="FAD/NAD(P)-binding domain"/>
    <property type="match status" value="1"/>
</dbReference>
<comment type="similarity">
    <text evidence="2">Belongs to the MSOX/MTOX family.</text>
</comment>
<accession>A0A0F9WYI7</accession>
<organism evidence="7 8">
    <name type="scientific">Trichoderma harzianum</name>
    <name type="common">Hypocrea lixii</name>
    <dbReference type="NCBI Taxonomy" id="5544"/>
    <lineage>
        <taxon>Eukaryota</taxon>
        <taxon>Fungi</taxon>
        <taxon>Dikarya</taxon>
        <taxon>Ascomycota</taxon>
        <taxon>Pezizomycotina</taxon>
        <taxon>Sordariomycetes</taxon>
        <taxon>Hypocreomycetidae</taxon>
        <taxon>Hypocreales</taxon>
        <taxon>Hypocreaceae</taxon>
        <taxon>Trichoderma</taxon>
    </lineage>
</organism>
<proteinExistence type="inferred from homology"/>
<dbReference type="PANTHER" id="PTHR10961:SF26">
    <property type="entry name" value="L-SACCHAROPINE OXIDASE"/>
    <property type="match status" value="1"/>
</dbReference>
<comment type="caution">
    <text evidence="7">The sequence shown here is derived from an EMBL/GenBank/DDBJ whole genome shotgun (WGS) entry which is preliminary data.</text>
</comment>
<dbReference type="PANTHER" id="PTHR10961">
    <property type="entry name" value="PEROXISOMAL SARCOSINE OXIDASE"/>
    <property type="match status" value="1"/>
</dbReference>
<feature type="domain" description="FAD dependent oxidoreductase" evidence="6">
    <location>
        <begin position="21"/>
        <end position="397"/>
    </location>
</feature>